<gene>
    <name evidence="2" type="ORF">K8352_06635</name>
</gene>
<dbReference type="Proteomes" id="UP001200642">
    <property type="component" value="Unassembled WGS sequence"/>
</dbReference>
<dbReference type="Gene3D" id="3.20.20.190">
    <property type="entry name" value="Phosphatidylinositol (PI) phosphodiesterase"/>
    <property type="match status" value="1"/>
</dbReference>
<accession>A0AAE3EVI6</accession>
<protein>
    <submittedName>
        <fullName evidence="2">Glycerophosphodiester phosphodiesterase family protein</fullName>
    </submittedName>
</protein>
<dbReference type="PANTHER" id="PTHR46211:SF14">
    <property type="entry name" value="GLYCEROPHOSPHODIESTER PHOSPHODIESTERASE"/>
    <property type="match status" value="1"/>
</dbReference>
<dbReference type="RefSeq" id="WP_317901562.1">
    <property type="nucleotide sequence ID" value="NZ_JAIRBC010000008.1"/>
</dbReference>
<evidence type="ECO:0000313" key="2">
    <source>
        <dbReference type="EMBL" id="MCG2460417.1"/>
    </source>
</evidence>
<dbReference type="PROSITE" id="PS50007">
    <property type="entry name" value="PIPLC_X_DOMAIN"/>
    <property type="match status" value="1"/>
</dbReference>
<dbReference type="CDD" id="cd08566">
    <property type="entry name" value="GDPD_AtGDE_like"/>
    <property type="match status" value="1"/>
</dbReference>
<comment type="caution">
    <text evidence="2">The sequence shown here is derived from an EMBL/GenBank/DDBJ whole genome shotgun (WGS) entry which is preliminary data.</text>
</comment>
<feature type="domain" description="GP-PDE" evidence="1">
    <location>
        <begin position="44"/>
        <end position="275"/>
    </location>
</feature>
<dbReference type="EMBL" id="JAIRBC010000008">
    <property type="protein sequence ID" value="MCG2460417.1"/>
    <property type="molecule type" value="Genomic_DNA"/>
</dbReference>
<dbReference type="GO" id="GO:0008081">
    <property type="term" value="F:phosphoric diester hydrolase activity"/>
    <property type="evidence" value="ECO:0007669"/>
    <property type="project" value="InterPro"/>
</dbReference>
<name>A0AAE3EVI6_9FLAO</name>
<proteinExistence type="predicted"/>
<reference evidence="2" key="1">
    <citation type="submission" date="2023-02" db="EMBL/GenBank/DDBJ databases">
        <title>Genome of Flavobacteriaceae gen. nov. sp. strain F89.</title>
        <authorList>
            <person name="Wang Y."/>
        </authorList>
    </citation>
    <scope>NUCLEOTIDE SEQUENCE</scope>
    <source>
        <strain evidence="2">F89</strain>
    </source>
</reference>
<organism evidence="2 3">
    <name type="scientific">Cerina litoralis</name>
    <dbReference type="NCBI Taxonomy" id="2874477"/>
    <lineage>
        <taxon>Bacteria</taxon>
        <taxon>Pseudomonadati</taxon>
        <taxon>Bacteroidota</taxon>
        <taxon>Flavobacteriia</taxon>
        <taxon>Flavobacteriales</taxon>
        <taxon>Flavobacteriaceae</taxon>
        <taxon>Cerina</taxon>
    </lineage>
</organism>
<dbReference type="InterPro" id="IPR017946">
    <property type="entry name" value="PLC-like_Pdiesterase_TIM-brl"/>
</dbReference>
<dbReference type="PANTHER" id="PTHR46211">
    <property type="entry name" value="GLYCEROPHOSPHORYL DIESTER PHOSPHODIESTERASE"/>
    <property type="match status" value="1"/>
</dbReference>
<keyword evidence="3" id="KW-1185">Reference proteome</keyword>
<dbReference type="GO" id="GO:0006629">
    <property type="term" value="P:lipid metabolic process"/>
    <property type="evidence" value="ECO:0007669"/>
    <property type="project" value="InterPro"/>
</dbReference>
<dbReference type="SUPFAM" id="SSF51695">
    <property type="entry name" value="PLC-like phosphodiesterases"/>
    <property type="match status" value="1"/>
</dbReference>
<dbReference type="Pfam" id="PF03009">
    <property type="entry name" value="GDPD"/>
    <property type="match status" value="1"/>
</dbReference>
<evidence type="ECO:0000259" key="1">
    <source>
        <dbReference type="PROSITE" id="PS51704"/>
    </source>
</evidence>
<evidence type="ECO:0000313" key="3">
    <source>
        <dbReference type="Proteomes" id="UP001200642"/>
    </source>
</evidence>
<dbReference type="AlphaFoldDB" id="A0AAE3EVI6"/>
<dbReference type="PROSITE" id="PS51704">
    <property type="entry name" value="GP_PDE"/>
    <property type="match status" value="1"/>
</dbReference>
<sequence>MKTLQMLEIRLDRACISVWVLLLCHTVLAQDMKNHFLTPKNGSTYVIAHRGAHHHAPENSLLAYRNAIKMGCDFVEIDLRKTKDGKFVSVHNQTVDAYFEDKTGKVKDFTLAELKQVPLAGNNLGLETQYIPTFEEILELCKGKIGIYLDLKEPDIKNQVQIIEEYGMERDIVWYIPASDHEAIERLKMYCGECFVMPDPGKEKNLLPVLQKIQPKIIATDMGHLSASFVDTSHRNGAKVFVDDSEATETEWSHIINIGTDGIQTDRPEKLIQFLKKEDKN</sequence>
<dbReference type="InterPro" id="IPR030395">
    <property type="entry name" value="GP_PDE_dom"/>
</dbReference>